<sequence>MVMPAIVAPPRSSARCGRRSALDRSGDHATDDVALRGQVEHDDRNHRQYQHTHHGSHVHGTVSAPQILDGDRDGLVPLQVEGEVGQQVVVPQPHHLEDPDGDHRRLHHRQDHPEEGLHRPASVDHRGFFQFGRDRLHEPGEDEDRQAGAEPQIDQPQAERVTEVQQVGEPREREHHHLEGDDEVEQERGVERPGEGVVHPDDPPGAHRGAQQDQRRRSDGDDQRPAERGEEVGRLDAAYVILPADERLLGRQDERIAGDEDLPLEGVDQHQHDGVDPGQRQQGEEPGPDPRTTCVVHALASRRRVYQFCSRVMVATMSRKMTALAWPTPSNPGRP</sequence>
<dbReference type="AlphaFoldDB" id="A0A645AHT4"/>
<proteinExistence type="predicted"/>
<feature type="region of interest" description="Disordered" evidence="1">
    <location>
        <begin position="1"/>
        <end position="72"/>
    </location>
</feature>
<feature type="compositionally biased region" description="Basic and acidic residues" evidence="1">
    <location>
        <begin position="20"/>
        <end position="46"/>
    </location>
</feature>
<dbReference type="EMBL" id="VSSQ01014019">
    <property type="protein sequence ID" value="MPM52772.1"/>
    <property type="molecule type" value="Genomic_DNA"/>
</dbReference>
<feature type="compositionally biased region" description="Basic and acidic residues" evidence="1">
    <location>
        <begin position="169"/>
        <end position="179"/>
    </location>
</feature>
<accession>A0A645AHT4</accession>
<feature type="compositionally biased region" description="Basic and acidic residues" evidence="1">
    <location>
        <begin position="244"/>
        <end position="258"/>
    </location>
</feature>
<feature type="region of interest" description="Disordered" evidence="1">
    <location>
        <begin position="135"/>
        <end position="292"/>
    </location>
</feature>
<name>A0A645AHT4_9ZZZZ</name>
<feature type="compositionally biased region" description="Basic residues" evidence="1">
    <location>
        <begin position="47"/>
        <end position="57"/>
    </location>
</feature>
<feature type="region of interest" description="Disordered" evidence="1">
    <location>
        <begin position="86"/>
        <end position="108"/>
    </location>
</feature>
<feature type="compositionally biased region" description="Basic and acidic residues" evidence="1">
    <location>
        <begin position="94"/>
        <end position="103"/>
    </location>
</feature>
<organism evidence="2">
    <name type="scientific">bioreactor metagenome</name>
    <dbReference type="NCBI Taxonomy" id="1076179"/>
    <lineage>
        <taxon>unclassified sequences</taxon>
        <taxon>metagenomes</taxon>
        <taxon>ecological metagenomes</taxon>
    </lineage>
</organism>
<reference evidence="2" key="1">
    <citation type="submission" date="2019-08" db="EMBL/GenBank/DDBJ databases">
        <authorList>
            <person name="Kucharzyk K."/>
            <person name="Murdoch R.W."/>
            <person name="Higgins S."/>
            <person name="Loffler F."/>
        </authorList>
    </citation>
    <scope>NUCLEOTIDE SEQUENCE</scope>
</reference>
<protein>
    <submittedName>
        <fullName evidence="2">Uncharacterized protein</fullName>
    </submittedName>
</protein>
<feature type="compositionally biased region" description="Basic and acidic residues" evidence="1">
    <location>
        <begin position="186"/>
        <end position="205"/>
    </location>
</feature>
<gene>
    <name evidence="2" type="ORF">SDC9_99535</name>
</gene>
<feature type="compositionally biased region" description="Basic and acidic residues" evidence="1">
    <location>
        <begin position="213"/>
        <end position="234"/>
    </location>
</feature>
<evidence type="ECO:0000256" key="1">
    <source>
        <dbReference type="SAM" id="MobiDB-lite"/>
    </source>
</evidence>
<evidence type="ECO:0000313" key="2">
    <source>
        <dbReference type="EMBL" id="MPM52772.1"/>
    </source>
</evidence>
<comment type="caution">
    <text evidence="2">The sequence shown here is derived from an EMBL/GenBank/DDBJ whole genome shotgun (WGS) entry which is preliminary data.</text>
</comment>